<dbReference type="Pfam" id="PF12796">
    <property type="entry name" value="Ank_2"/>
    <property type="match status" value="1"/>
</dbReference>
<feature type="region of interest" description="Disordered" evidence="1">
    <location>
        <begin position="68"/>
        <end position="89"/>
    </location>
</feature>
<dbReference type="InterPro" id="IPR036770">
    <property type="entry name" value="Ankyrin_rpt-contain_sf"/>
</dbReference>
<proteinExistence type="predicted"/>
<dbReference type="AlphaFoldDB" id="A0A1Z5KEJ8"/>
<comment type="caution">
    <text evidence="2">The sequence shown here is derived from an EMBL/GenBank/DDBJ whole genome shotgun (WGS) entry which is preliminary data.</text>
</comment>
<organism evidence="2 3">
    <name type="scientific">Fistulifera solaris</name>
    <name type="common">Oleaginous diatom</name>
    <dbReference type="NCBI Taxonomy" id="1519565"/>
    <lineage>
        <taxon>Eukaryota</taxon>
        <taxon>Sar</taxon>
        <taxon>Stramenopiles</taxon>
        <taxon>Ochrophyta</taxon>
        <taxon>Bacillariophyta</taxon>
        <taxon>Bacillariophyceae</taxon>
        <taxon>Bacillariophycidae</taxon>
        <taxon>Naviculales</taxon>
        <taxon>Naviculaceae</taxon>
        <taxon>Fistulifera</taxon>
    </lineage>
</organism>
<dbReference type="Gene3D" id="1.25.40.20">
    <property type="entry name" value="Ankyrin repeat-containing domain"/>
    <property type="match status" value="1"/>
</dbReference>
<dbReference type="SUPFAM" id="SSF48403">
    <property type="entry name" value="Ankyrin repeat"/>
    <property type="match status" value="1"/>
</dbReference>
<evidence type="ECO:0000313" key="2">
    <source>
        <dbReference type="EMBL" id="GAX24750.1"/>
    </source>
</evidence>
<keyword evidence="3" id="KW-1185">Reference proteome</keyword>
<dbReference type="OrthoDB" id="46691at2759"/>
<name>A0A1Z5KEJ8_FISSO</name>
<reference evidence="2 3" key="1">
    <citation type="journal article" date="2015" name="Plant Cell">
        <title>Oil accumulation by the oleaginous diatom Fistulifera solaris as revealed by the genome and transcriptome.</title>
        <authorList>
            <person name="Tanaka T."/>
            <person name="Maeda Y."/>
            <person name="Veluchamy A."/>
            <person name="Tanaka M."/>
            <person name="Abida H."/>
            <person name="Marechal E."/>
            <person name="Bowler C."/>
            <person name="Muto M."/>
            <person name="Sunaga Y."/>
            <person name="Tanaka M."/>
            <person name="Yoshino T."/>
            <person name="Taniguchi T."/>
            <person name="Fukuda Y."/>
            <person name="Nemoto M."/>
            <person name="Matsumoto M."/>
            <person name="Wong P.S."/>
            <person name="Aburatani S."/>
            <person name="Fujibuchi W."/>
        </authorList>
    </citation>
    <scope>NUCLEOTIDE SEQUENCE [LARGE SCALE GENOMIC DNA]</scope>
    <source>
        <strain evidence="2 3">JPCC DA0580</strain>
    </source>
</reference>
<dbReference type="Proteomes" id="UP000198406">
    <property type="component" value="Unassembled WGS sequence"/>
</dbReference>
<dbReference type="InParanoid" id="A0A1Z5KEJ8"/>
<feature type="compositionally biased region" description="Acidic residues" evidence="1">
    <location>
        <begin position="324"/>
        <end position="361"/>
    </location>
</feature>
<dbReference type="InterPro" id="IPR002110">
    <property type="entry name" value="Ankyrin_rpt"/>
</dbReference>
<evidence type="ECO:0000256" key="1">
    <source>
        <dbReference type="SAM" id="MobiDB-lite"/>
    </source>
</evidence>
<evidence type="ECO:0000313" key="3">
    <source>
        <dbReference type="Proteomes" id="UP000198406"/>
    </source>
</evidence>
<protein>
    <submittedName>
        <fullName evidence="2">Uncharacterized protein</fullName>
    </submittedName>
</protein>
<gene>
    <name evidence="2" type="ORF">FisN_4Hu308</name>
</gene>
<accession>A0A1Z5KEJ8</accession>
<feature type="compositionally biased region" description="Basic and acidic residues" evidence="1">
    <location>
        <begin position="68"/>
        <end position="86"/>
    </location>
</feature>
<dbReference type="EMBL" id="BDSP01000213">
    <property type="protein sequence ID" value="GAX24750.1"/>
    <property type="molecule type" value="Genomic_DNA"/>
</dbReference>
<sequence length="378" mass="43029">MSAQPQKKQSRIPVALQAVFLASNRGKEVHKPPPEKAANKVFFRNWLFQKASSSFSRGKKSQIIRTADVKTPTETKKRPALRKTDSNDNLLNPQAYMDAMLRYRGYSTKRYPTLQSGYYNTPSSHQRASYNIHLIGLIRRHDVENFQELMRAGLSSNPCNQYNESVAHTVCRHGSKPMMDVLLERGCDFRTADDYGRTPLHDACWAAEPAFPVVEEILKFDVRMFHMIDARGHCPLNYVRKEHYGDWIAFLEKNQDKYWPKRSVAKDGEQGPPELVKIGPHTRFVENPKDALPDDMAGMVAAGKLSPQEARMLLEDNDKTADMSEADFSDDDSDDSDDDDDDDSEYDSEDDDWSEEDEELGEELKDILGSLPKMALAN</sequence>
<feature type="region of interest" description="Disordered" evidence="1">
    <location>
        <begin position="316"/>
        <end position="361"/>
    </location>
</feature>